<gene>
    <name evidence="1" type="ORF">BaRGS_00029065</name>
</gene>
<name>A0ABD0JX85_9CAEN</name>
<keyword evidence="2" id="KW-1185">Reference proteome</keyword>
<dbReference type="EMBL" id="JACVVK020000297">
    <property type="protein sequence ID" value="KAK7479689.1"/>
    <property type="molecule type" value="Genomic_DNA"/>
</dbReference>
<accession>A0ABD0JX85</accession>
<organism evidence="1 2">
    <name type="scientific">Batillaria attramentaria</name>
    <dbReference type="NCBI Taxonomy" id="370345"/>
    <lineage>
        <taxon>Eukaryota</taxon>
        <taxon>Metazoa</taxon>
        <taxon>Spiralia</taxon>
        <taxon>Lophotrochozoa</taxon>
        <taxon>Mollusca</taxon>
        <taxon>Gastropoda</taxon>
        <taxon>Caenogastropoda</taxon>
        <taxon>Sorbeoconcha</taxon>
        <taxon>Cerithioidea</taxon>
        <taxon>Batillariidae</taxon>
        <taxon>Batillaria</taxon>
    </lineage>
</organism>
<dbReference type="AlphaFoldDB" id="A0ABD0JX85"/>
<evidence type="ECO:0000313" key="1">
    <source>
        <dbReference type="EMBL" id="KAK7479689.1"/>
    </source>
</evidence>
<evidence type="ECO:0000313" key="2">
    <source>
        <dbReference type="Proteomes" id="UP001519460"/>
    </source>
</evidence>
<dbReference type="Proteomes" id="UP001519460">
    <property type="component" value="Unassembled WGS sequence"/>
</dbReference>
<proteinExistence type="predicted"/>
<protein>
    <submittedName>
        <fullName evidence="1">Uncharacterized protein</fullName>
    </submittedName>
</protein>
<comment type="caution">
    <text evidence="1">The sequence shown here is derived from an EMBL/GenBank/DDBJ whole genome shotgun (WGS) entry which is preliminary data.</text>
</comment>
<sequence>MEFVVSYQPAGAEKAVQPYNDLPHGKRAGQGMYFGHKVRQRAGKGHDNVEFTAECRLLVEIRVIFDILVQEAIMTQKREQRPRRRPAVTGQ</sequence>
<reference evidence="1 2" key="1">
    <citation type="journal article" date="2023" name="Sci. Data">
        <title>Genome assembly of the Korean intertidal mud-creeper Batillaria attramentaria.</title>
        <authorList>
            <person name="Patra A.K."/>
            <person name="Ho P.T."/>
            <person name="Jun S."/>
            <person name="Lee S.J."/>
            <person name="Kim Y."/>
            <person name="Won Y.J."/>
        </authorList>
    </citation>
    <scope>NUCLEOTIDE SEQUENCE [LARGE SCALE GENOMIC DNA]</scope>
    <source>
        <strain evidence="1">Wonlab-2016</strain>
    </source>
</reference>